<feature type="domain" description="G-protein coupled receptors family 2 profile 2" evidence="13">
    <location>
        <begin position="260"/>
        <end position="587"/>
    </location>
</feature>
<dbReference type="Gene3D" id="1.10.2000.10">
    <property type="entry name" value="Frizzled cysteine-rich domain"/>
    <property type="match status" value="1"/>
</dbReference>
<proteinExistence type="inferred from homology"/>
<feature type="transmembrane region" description="Helical" evidence="10">
    <location>
        <begin position="264"/>
        <end position="286"/>
    </location>
</feature>
<evidence type="ECO:0000256" key="7">
    <source>
        <dbReference type="ARBA" id="ARBA00023157"/>
    </source>
</evidence>
<keyword evidence="3" id="KW-0217">Developmental protein</keyword>
<dbReference type="CDD" id="cd07458">
    <property type="entry name" value="CRD_FZ1_like"/>
    <property type="match status" value="1"/>
</dbReference>
<feature type="transmembrane region" description="Helical" evidence="10">
    <location>
        <begin position="298"/>
        <end position="318"/>
    </location>
</feature>
<accession>A0ABM1ED67</accession>
<keyword evidence="11" id="KW-0732">Signal</keyword>
<dbReference type="Pfam" id="PF01392">
    <property type="entry name" value="Fz"/>
    <property type="match status" value="1"/>
</dbReference>
<feature type="domain" description="FZ" evidence="12">
    <location>
        <begin position="43"/>
        <end position="159"/>
    </location>
</feature>
<evidence type="ECO:0000256" key="2">
    <source>
        <dbReference type="ARBA" id="ARBA00008077"/>
    </source>
</evidence>
<dbReference type="PANTHER" id="PTHR11309">
    <property type="entry name" value="FRIZZLED"/>
    <property type="match status" value="1"/>
</dbReference>
<dbReference type="InterPro" id="IPR020067">
    <property type="entry name" value="Frizzled_dom"/>
</dbReference>
<dbReference type="PROSITE" id="PS50038">
    <property type="entry name" value="FZ"/>
    <property type="match status" value="1"/>
</dbReference>
<dbReference type="InterPro" id="IPR015526">
    <property type="entry name" value="Frizzled/SFRP"/>
</dbReference>
<comment type="caution">
    <text evidence="9">Lacks conserved residue(s) required for the propagation of feature annotation.</text>
</comment>
<evidence type="ECO:0000256" key="4">
    <source>
        <dbReference type="ARBA" id="ARBA00022692"/>
    </source>
</evidence>
<dbReference type="Pfam" id="PF01534">
    <property type="entry name" value="Frizzled"/>
    <property type="match status" value="1"/>
</dbReference>
<dbReference type="InterPro" id="IPR017981">
    <property type="entry name" value="GPCR_2-like_7TM"/>
</dbReference>
<dbReference type="Gene3D" id="1.20.1070.10">
    <property type="entry name" value="Rhodopsin 7-helix transmembrane proteins"/>
    <property type="match status" value="1"/>
</dbReference>
<dbReference type="InterPro" id="IPR036790">
    <property type="entry name" value="Frizzled_dom_sf"/>
</dbReference>
<evidence type="ECO:0000256" key="8">
    <source>
        <dbReference type="ARBA" id="ARBA00023170"/>
    </source>
</evidence>
<feature type="signal peptide" evidence="11">
    <location>
        <begin position="1"/>
        <end position="26"/>
    </location>
</feature>
<evidence type="ECO:0000313" key="15">
    <source>
        <dbReference type="RefSeq" id="XP_014670138.1"/>
    </source>
</evidence>
<feature type="disulfide bond" evidence="9">
    <location>
        <begin position="56"/>
        <end position="102"/>
    </location>
</feature>
<evidence type="ECO:0000256" key="9">
    <source>
        <dbReference type="PROSITE-ProRule" id="PRU00090"/>
    </source>
</evidence>
<comment type="similarity">
    <text evidence="2">Belongs to the G-protein coupled receptor Fz/Smo family.</text>
</comment>
<dbReference type="SMART" id="SM00063">
    <property type="entry name" value="FRI"/>
    <property type="match status" value="1"/>
</dbReference>
<evidence type="ECO:0000256" key="1">
    <source>
        <dbReference type="ARBA" id="ARBA00004141"/>
    </source>
</evidence>
<feature type="transmembrane region" description="Helical" evidence="10">
    <location>
        <begin position="454"/>
        <end position="475"/>
    </location>
</feature>
<feature type="disulfide bond" evidence="9">
    <location>
        <begin position="48"/>
        <end position="109"/>
    </location>
</feature>
<evidence type="ECO:0000259" key="12">
    <source>
        <dbReference type="PROSITE" id="PS50038"/>
    </source>
</evidence>
<keyword evidence="8" id="KW-0675">Receptor</keyword>
<feature type="disulfide bond" evidence="9">
    <location>
        <begin position="123"/>
        <end position="147"/>
    </location>
</feature>
<organism evidence="14 15">
    <name type="scientific">Priapulus caudatus</name>
    <name type="common">Priapulid worm</name>
    <dbReference type="NCBI Taxonomy" id="37621"/>
    <lineage>
        <taxon>Eukaryota</taxon>
        <taxon>Metazoa</taxon>
        <taxon>Ecdysozoa</taxon>
        <taxon>Scalidophora</taxon>
        <taxon>Priapulida</taxon>
        <taxon>Priapulimorpha</taxon>
        <taxon>Priapulimorphida</taxon>
        <taxon>Priapulidae</taxon>
        <taxon>Priapulus</taxon>
    </lineage>
</organism>
<feature type="transmembrane region" description="Helical" evidence="10">
    <location>
        <begin position="496"/>
        <end position="517"/>
    </location>
</feature>
<evidence type="ECO:0000256" key="5">
    <source>
        <dbReference type="ARBA" id="ARBA00022989"/>
    </source>
</evidence>
<dbReference type="PROSITE" id="PS50261">
    <property type="entry name" value="G_PROTEIN_RECEP_F2_4"/>
    <property type="match status" value="1"/>
</dbReference>
<dbReference type="SUPFAM" id="SSF63501">
    <property type="entry name" value="Frizzled cysteine-rich domain"/>
    <property type="match status" value="1"/>
</dbReference>
<evidence type="ECO:0000256" key="11">
    <source>
        <dbReference type="SAM" id="SignalP"/>
    </source>
</evidence>
<evidence type="ECO:0000256" key="6">
    <source>
        <dbReference type="ARBA" id="ARBA00023136"/>
    </source>
</evidence>
<feature type="transmembrane region" description="Helical" evidence="10">
    <location>
        <begin position="558"/>
        <end position="580"/>
    </location>
</feature>
<dbReference type="CDD" id="cd15034">
    <property type="entry name" value="7tmF_FZD1_2_7-like"/>
    <property type="match status" value="1"/>
</dbReference>
<keyword evidence="6 10" id="KW-0472">Membrane</keyword>
<dbReference type="SMART" id="SM01330">
    <property type="entry name" value="Frizzled"/>
    <property type="match status" value="1"/>
</dbReference>
<sequence>MVAAAIFRRCALVVVCLLAVVQQGSRTMAQGEVLTRFTDQVLPHHGRCEPISIPLCQDLPYNETIMPNLLNHQKQEDAGLEVHQFFPLVKVRCSPDLKLFLCAMYAPVCTVLEDPLPPCRSLCESARTGCESLMNKFGFQWPESLECAKFPLAGLCVGQNNSDTSPTDSPATRRPPYDKGRVNFPVSAFPGAGNSLPGGAGIGIFPNGTRVGISRTFEFQCPIQLKVENLEYKLIVGGGEPTPDCAAPCYDLFWDANHQRVSRLWIGVWSMICCALSLFTVLTFLIDMSRFRYPERPIIFLSGCYFVIAVAYITGFFLKDRISCNERIVPHNIRDYRFDSNYVTTIWTVPTIVQGTKKEGCTILFMMLYFFTMASSIWWVIVTLTWFLSAGLKWSNEAIEQNSHFFHLVAWAIPAVKTITILAMGKIDGDVLSGVCYVGLSSVNALRGFVLAPLVAYLVIGTFFLVAGFVSLFRIRTIMKHDGTKTDKLEKLMMRIGIFSIMYFVPAVVVVACLFYEERHHELWTLSWWNRICRPGSGYDIPCLSPYTYVLPQYRPNLWVFLVKYTMSLVVGITSGVWIWSGKTLQSWSNFYRKISGSARPDETVV</sequence>
<dbReference type="RefSeq" id="XP_014670138.1">
    <property type="nucleotide sequence ID" value="XM_014814652.1"/>
</dbReference>
<evidence type="ECO:0000256" key="3">
    <source>
        <dbReference type="ARBA" id="ARBA00022473"/>
    </source>
</evidence>
<dbReference type="PRINTS" id="PR00489">
    <property type="entry name" value="FRIZZLED"/>
</dbReference>
<evidence type="ECO:0000313" key="14">
    <source>
        <dbReference type="Proteomes" id="UP000695022"/>
    </source>
</evidence>
<evidence type="ECO:0000259" key="13">
    <source>
        <dbReference type="PROSITE" id="PS50261"/>
    </source>
</evidence>
<dbReference type="InterPro" id="IPR000539">
    <property type="entry name" value="Frizzled/Smoothened_7TM"/>
</dbReference>
<gene>
    <name evidence="15" type="primary">LOC106811113</name>
</gene>
<keyword evidence="14" id="KW-1185">Reference proteome</keyword>
<feature type="chain" id="PRO_5045035910" evidence="11">
    <location>
        <begin position="27"/>
        <end position="606"/>
    </location>
</feature>
<name>A0ABM1ED67_PRICU</name>
<comment type="subcellular location">
    <subcellularLocation>
        <location evidence="1">Membrane</location>
        <topology evidence="1">Multi-pass membrane protein</topology>
    </subcellularLocation>
</comment>
<dbReference type="GeneID" id="106811113"/>
<evidence type="ECO:0000256" key="10">
    <source>
        <dbReference type="SAM" id="Phobius"/>
    </source>
</evidence>
<protein>
    <submittedName>
        <fullName evidence="15">Frizzled-2-like</fullName>
    </submittedName>
</protein>
<reference evidence="15" key="1">
    <citation type="submission" date="2025-08" db="UniProtKB">
        <authorList>
            <consortium name="RefSeq"/>
        </authorList>
    </citation>
    <scope>IDENTIFICATION</scope>
</reference>
<dbReference type="PANTHER" id="PTHR11309:SF47">
    <property type="entry name" value="FRIZZLED"/>
    <property type="match status" value="1"/>
</dbReference>
<dbReference type="Proteomes" id="UP000695022">
    <property type="component" value="Unplaced"/>
</dbReference>
<keyword evidence="5 10" id="KW-1133">Transmembrane helix</keyword>
<keyword evidence="4 10" id="KW-0812">Transmembrane</keyword>
<feature type="transmembrane region" description="Helical" evidence="10">
    <location>
        <begin position="363"/>
        <end position="392"/>
    </location>
</feature>
<keyword evidence="7 9" id="KW-1015">Disulfide bond</keyword>